<reference evidence="1 2" key="1">
    <citation type="submission" date="2023-08" db="EMBL/GenBank/DDBJ databases">
        <title>Black Yeasts Isolated from many extreme environments.</title>
        <authorList>
            <person name="Coleine C."/>
            <person name="Stajich J.E."/>
            <person name="Selbmann L."/>
        </authorList>
    </citation>
    <scope>NUCLEOTIDE SEQUENCE [LARGE SCALE GENOMIC DNA]</scope>
    <source>
        <strain evidence="1 2">CCFEE 5792</strain>
    </source>
</reference>
<name>A0AAV9NJR9_9EURO</name>
<dbReference type="RefSeq" id="XP_064709545.1">
    <property type="nucleotide sequence ID" value="XM_064853146.1"/>
</dbReference>
<gene>
    <name evidence="1" type="ORF">LTR84_009607</name>
</gene>
<dbReference type="Proteomes" id="UP001358417">
    <property type="component" value="Unassembled WGS sequence"/>
</dbReference>
<dbReference type="GeneID" id="89977765"/>
<organism evidence="1 2">
    <name type="scientific">Exophiala bonariae</name>
    <dbReference type="NCBI Taxonomy" id="1690606"/>
    <lineage>
        <taxon>Eukaryota</taxon>
        <taxon>Fungi</taxon>
        <taxon>Dikarya</taxon>
        <taxon>Ascomycota</taxon>
        <taxon>Pezizomycotina</taxon>
        <taxon>Eurotiomycetes</taxon>
        <taxon>Chaetothyriomycetidae</taxon>
        <taxon>Chaetothyriales</taxon>
        <taxon>Herpotrichiellaceae</taxon>
        <taxon>Exophiala</taxon>
    </lineage>
</organism>
<accession>A0AAV9NJR9</accession>
<keyword evidence="2" id="KW-1185">Reference proteome</keyword>
<dbReference type="EMBL" id="JAVRRD010000004">
    <property type="protein sequence ID" value="KAK5059724.1"/>
    <property type="molecule type" value="Genomic_DNA"/>
</dbReference>
<sequence>MADLREIIIASKLGDPSLHKAVVDPDSPCYTITKGVLNSLGYDKFKNVTFDSQHPKHHQESDHTSRIQLRVRLPGAKKYLRILFCVIESDSKDIILPAPISDEDAGPATGGVLVMTNDSGQSGDATVRQITATRLAKEQEDARVHQKLREAEMKRRHALAAKVKNEKKP</sequence>
<dbReference type="AlphaFoldDB" id="A0AAV9NJR9"/>
<proteinExistence type="predicted"/>
<evidence type="ECO:0000313" key="1">
    <source>
        <dbReference type="EMBL" id="KAK5059724.1"/>
    </source>
</evidence>
<protein>
    <submittedName>
        <fullName evidence="1">Uncharacterized protein</fullName>
    </submittedName>
</protein>
<evidence type="ECO:0000313" key="2">
    <source>
        <dbReference type="Proteomes" id="UP001358417"/>
    </source>
</evidence>
<comment type="caution">
    <text evidence="1">The sequence shown here is derived from an EMBL/GenBank/DDBJ whole genome shotgun (WGS) entry which is preliminary data.</text>
</comment>